<reference evidence="1" key="1">
    <citation type="submission" date="2018-05" db="EMBL/GenBank/DDBJ databases">
        <title>Draft genome of Mucuna pruriens seed.</title>
        <authorList>
            <person name="Nnadi N.E."/>
            <person name="Vos R."/>
            <person name="Hasami M.H."/>
            <person name="Devisetty U.K."/>
            <person name="Aguiy J.C."/>
        </authorList>
    </citation>
    <scope>NUCLEOTIDE SEQUENCE [LARGE SCALE GENOMIC DNA]</scope>
    <source>
        <strain evidence="1">JCA_2017</strain>
    </source>
</reference>
<keyword evidence="2" id="KW-1185">Reference proteome</keyword>
<protein>
    <submittedName>
        <fullName evidence="1">Uncharacterized protein</fullName>
    </submittedName>
</protein>
<proteinExistence type="predicted"/>
<name>A0A371HD02_MUCPR</name>
<comment type="caution">
    <text evidence="1">The sequence shown here is derived from an EMBL/GenBank/DDBJ whole genome shotgun (WGS) entry which is preliminary data.</text>
</comment>
<dbReference type="OrthoDB" id="1458512at2759"/>
<sequence>MVNEISAIDNLRFENQLTELTSLYPTDMCPILQETESNHRESVGVIGGYQYGKQSHPTISVEAESRTICSSVRNIKHHFSNNRSNRECQLKETRHL</sequence>
<dbReference type="Proteomes" id="UP000257109">
    <property type="component" value="Unassembled WGS sequence"/>
</dbReference>
<dbReference type="EMBL" id="QJKJ01002957">
    <property type="protein sequence ID" value="RDY00584.1"/>
    <property type="molecule type" value="Genomic_DNA"/>
</dbReference>
<evidence type="ECO:0000313" key="2">
    <source>
        <dbReference type="Proteomes" id="UP000257109"/>
    </source>
</evidence>
<organism evidence="1 2">
    <name type="scientific">Mucuna pruriens</name>
    <name type="common">Velvet bean</name>
    <name type="synonym">Dolichos pruriens</name>
    <dbReference type="NCBI Taxonomy" id="157652"/>
    <lineage>
        <taxon>Eukaryota</taxon>
        <taxon>Viridiplantae</taxon>
        <taxon>Streptophyta</taxon>
        <taxon>Embryophyta</taxon>
        <taxon>Tracheophyta</taxon>
        <taxon>Spermatophyta</taxon>
        <taxon>Magnoliopsida</taxon>
        <taxon>eudicotyledons</taxon>
        <taxon>Gunneridae</taxon>
        <taxon>Pentapetalae</taxon>
        <taxon>rosids</taxon>
        <taxon>fabids</taxon>
        <taxon>Fabales</taxon>
        <taxon>Fabaceae</taxon>
        <taxon>Papilionoideae</taxon>
        <taxon>50 kb inversion clade</taxon>
        <taxon>NPAAA clade</taxon>
        <taxon>indigoferoid/millettioid clade</taxon>
        <taxon>Phaseoleae</taxon>
        <taxon>Mucuna</taxon>
    </lineage>
</organism>
<evidence type="ECO:0000313" key="1">
    <source>
        <dbReference type="EMBL" id="RDY00584.1"/>
    </source>
</evidence>
<gene>
    <name evidence="1" type="ORF">CR513_16221</name>
</gene>
<dbReference type="AlphaFoldDB" id="A0A371HD02"/>
<accession>A0A371HD02</accession>
<feature type="non-terminal residue" evidence="1">
    <location>
        <position position="1"/>
    </location>
</feature>